<name>A0ABM6V048_9GAMM</name>
<evidence type="ECO:0000313" key="3">
    <source>
        <dbReference type="Proteomes" id="UP000240908"/>
    </source>
</evidence>
<keyword evidence="3" id="KW-1185">Reference proteome</keyword>
<dbReference type="Gene3D" id="3.90.1530.30">
    <property type="match status" value="1"/>
</dbReference>
<protein>
    <submittedName>
        <fullName evidence="2">ParC</fullName>
    </submittedName>
</protein>
<dbReference type="InterPro" id="IPR050336">
    <property type="entry name" value="Chromosome_partition/occlusion"/>
</dbReference>
<dbReference type="SUPFAM" id="SSF109709">
    <property type="entry name" value="KorB DNA-binding domain-like"/>
    <property type="match status" value="1"/>
</dbReference>
<organism evidence="2 3">
    <name type="scientific">Yersinia massiliensis</name>
    <dbReference type="NCBI Taxonomy" id="419257"/>
    <lineage>
        <taxon>Bacteria</taxon>
        <taxon>Pseudomonadati</taxon>
        <taxon>Pseudomonadota</taxon>
        <taxon>Gammaproteobacteria</taxon>
        <taxon>Enterobacterales</taxon>
        <taxon>Yersiniaceae</taxon>
        <taxon>Yersinia</taxon>
    </lineage>
</organism>
<dbReference type="InterPro" id="IPR036086">
    <property type="entry name" value="ParB/Sulfiredoxin_sf"/>
</dbReference>
<keyword evidence="2" id="KW-0614">Plasmid</keyword>
<dbReference type="RefSeq" id="WP_088130815.1">
    <property type="nucleotide sequence ID" value="NZ_CP028488.1"/>
</dbReference>
<dbReference type="Pfam" id="PF02195">
    <property type="entry name" value="ParB_N"/>
    <property type="match status" value="1"/>
</dbReference>
<dbReference type="PANTHER" id="PTHR33375:SF7">
    <property type="entry name" value="CHROMOSOME 2-PARTITIONING PROTEIN PARB-RELATED"/>
    <property type="match status" value="1"/>
</dbReference>
<accession>A0ABM6V048</accession>
<dbReference type="Proteomes" id="UP000240908">
    <property type="component" value="Plasmid unnamed1"/>
</dbReference>
<dbReference type="SMART" id="SM00470">
    <property type="entry name" value="ParB"/>
    <property type="match status" value="1"/>
</dbReference>
<proteinExistence type="predicted"/>
<dbReference type="SUPFAM" id="SSF110849">
    <property type="entry name" value="ParB/Sulfiredoxin"/>
    <property type="match status" value="1"/>
</dbReference>
<feature type="domain" description="ParB-like N-terminal" evidence="1">
    <location>
        <begin position="35"/>
        <end position="137"/>
    </location>
</feature>
<dbReference type="CDD" id="cd16406">
    <property type="entry name" value="ParB_N_like"/>
    <property type="match status" value="1"/>
</dbReference>
<geneLocation type="plasmid" evidence="2 3">
    <name>unnamed1</name>
</geneLocation>
<gene>
    <name evidence="2" type="ORF">DA391_23395</name>
</gene>
<sequence length="671" mass="74003">MSNIDTKATAKVKATPKNSKVAAKVNEALANTPTITVPLHRLVSTELNARKKKSTPASIAGLAASIESVGLLQNLIVFLTDEGNYGVAGGERRHLAFELLLSESRSTPAGLVTADYPIDVKVFDKNMARLISYTENGKREDMHPADQVTAFRDMASEGRTPVQIGSLLGYSTKHVQKCLRLASMAPMLLEALAKDEINLDQLQALSASEDHERQSTVWSNAYGYTKQPEYLRSEVLRGEISAENNGQLAFVGRDAYEQAGGSFSYDLFTEEGFISDPVLLERLTREKLAEIATIISREEGWKWAEGRMHRVYSTGEDAELYSLLRQPTPIFTDEESARMAILEQLLDAYDIEHMASEEDDLEKNAESDACKAELDAITVTADIRGWSNDVRAQSGIVAYLNEGELVIQRGVMLLCDVPPSEETNEELTTQQPQKAQSKQLSAVLVKSLSSERTMAVQAALAQQPDVALAIFIHDCMKSVFRSDSFKLKTLAFSLHHNKSALENNAPTVANSRAMQVLEDMHLAWVANFPDGWENDYEWLMGWDKASQIALLAYCVAGTLDGVTEQMSRNNKAGETLESVEASLNFDMRDWWQPTKANFFGRINRDGISDALTDAGLTGAASDSLKMKKGDAAELAEEVISRTRWMPACIQRDAVEQTQPLTETSNNIDIAA</sequence>
<reference evidence="3" key="1">
    <citation type="journal article" date="2018" name="Genome Announc.">
        <title>First complete genome sequence of Yersinia massiliensis.</title>
        <authorList>
            <person name="Thomas M.C."/>
            <person name="Arling V."/>
            <person name="Goji N."/>
            <person name="Janzen T.W."/>
            <person name="Duceppe M.-O."/>
            <person name="Mathews A."/>
            <person name="Carrillo C."/>
            <person name="Amoako K."/>
        </authorList>
    </citation>
    <scope>NUCLEOTIDE SEQUENCE [LARGE SCALE GENOMIC DNA]</scope>
    <source>
        <strain evidence="3">GTA</strain>
        <plasmid evidence="3">unnamed1</plasmid>
    </source>
</reference>
<dbReference type="EMBL" id="CP028488">
    <property type="protein sequence ID" value="AVX40626.1"/>
    <property type="molecule type" value="Genomic_DNA"/>
</dbReference>
<dbReference type="Gene3D" id="1.10.10.2830">
    <property type="match status" value="1"/>
</dbReference>
<evidence type="ECO:0000313" key="2">
    <source>
        <dbReference type="EMBL" id="AVX40626.1"/>
    </source>
</evidence>
<evidence type="ECO:0000259" key="1">
    <source>
        <dbReference type="SMART" id="SM00470"/>
    </source>
</evidence>
<dbReference type="InterPro" id="IPR003115">
    <property type="entry name" value="ParB_N"/>
</dbReference>
<dbReference type="PANTHER" id="PTHR33375">
    <property type="entry name" value="CHROMOSOME-PARTITIONING PROTEIN PARB-RELATED"/>
    <property type="match status" value="1"/>
</dbReference>